<evidence type="ECO:0000313" key="7">
    <source>
        <dbReference type="Proteomes" id="UP000183994"/>
    </source>
</evidence>
<accession>A0A1M6LWF6</accession>
<evidence type="ECO:0000259" key="5">
    <source>
        <dbReference type="PROSITE" id="PS50975"/>
    </source>
</evidence>
<dbReference type="PANTHER" id="PTHR43585">
    <property type="entry name" value="FUMIPYRROLE BIOSYNTHESIS PROTEIN C"/>
    <property type="match status" value="1"/>
</dbReference>
<proteinExistence type="predicted"/>
<organism evidence="6 7">
    <name type="scientific">Desulfatibacillum alkenivorans DSM 16219</name>
    <dbReference type="NCBI Taxonomy" id="1121393"/>
    <lineage>
        <taxon>Bacteria</taxon>
        <taxon>Pseudomonadati</taxon>
        <taxon>Thermodesulfobacteriota</taxon>
        <taxon>Desulfobacteria</taxon>
        <taxon>Desulfobacterales</taxon>
        <taxon>Desulfatibacillaceae</taxon>
        <taxon>Desulfatibacillum</taxon>
    </lineage>
</organism>
<dbReference type="AlphaFoldDB" id="A0A1M6LWF6"/>
<dbReference type="InterPro" id="IPR052032">
    <property type="entry name" value="ATP-dep_AA_Ligase"/>
</dbReference>
<evidence type="ECO:0000256" key="3">
    <source>
        <dbReference type="ARBA" id="ARBA00022840"/>
    </source>
</evidence>
<evidence type="ECO:0000256" key="2">
    <source>
        <dbReference type="ARBA" id="ARBA00022741"/>
    </source>
</evidence>
<dbReference type="OrthoDB" id="24041at2"/>
<dbReference type="Gene3D" id="3.30.470.20">
    <property type="entry name" value="ATP-grasp fold, B domain"/>
    <property type="match status" value="1"/>
</dbReference>
<keyword evidence="1" id="KW-0436">Ligase</keyword>
<dbReference type="STRING" id="1121393.SAMN02745216_02205"/>
<dbReference type="SUPFAM" id="SSF56059">
    <property type="entry name" value="Glutathione synthetase ATP-binding domain-like"/>
    <property type="match status" value="1"/>
</dbReference>
<evidence type="ECO:0000256" key="4">
    <source>
        <dbReference type="PROSITE-ProRule" id="PRU00409"/>
    </source>
</evidence>
<dbReference type="PANTHER" id="PTHR43585:SF2">
    <property type="entry name" value="ATP-GRASP ENZYME FSQD"/>
    <property type="match status" value="1"/>
</dbReference>
<reference evidence="7" key="1">
    <citation type="submission" date="2016-11" db="EMBL/GenBank/DDBJ databases">
        <authorList>
            <person name="Varghese N."/>
            <person name="Submissions S."/>
        </authorList>
    </citation>
    <scope>NUCLEOTIDE SEQUENCE [LARGE SCALE GENOMIC DNA]</scope>
    <source>
        <strain evidence="7">DSM 16219</strain>
    </source>
</reference>
<dbReference type="RefSeq" id="WP_139264690.1">
    <property type="nucleotide sequence ID" value="NZ_FQZU01000011.1"/>
</dbReference>
<dbReference type="GO" id="GO:0046872">
    <property type="term" value="F:metal ion binding"/>
    <property type="evidence" value="ECO:0007669"/>
    <property type="project" value="InterPro"/>
</dbReference>
<protein>
    <submittedName>
        <fullName evidence="6">Biotin carboxylase</fullName>
    </submittedName>
</protein>
<dbReference type="Pfam" id="PF13535">
    <property type="entry name" value="ATP-grasp_4"/>
    <property type="match status" value="1"/>
</dbReference>
<keyword evidence="7" id="KW-1185">Reference proteome</keyword>
<keyword evidence="3 4" id="KW-0067">ATP-binding</keyword>
<dbReference type="GO" id="GO:0005524">
    <property type="term" value="F:ATP binding"/>
    <property type="evidence" value="ECO:0007669"/>
    <property type="project" value="UniProtKB-UniRule"/>
</dbReference>
<gene>
    <name evidence="6" type="ORF">SAMN02745216_02205</name>
</gene>
<dbReference type="Proteomes" id="UP000183994">
    <property type="component" value="Unassembled WGS sequence"/>
</dbReference>
<keyword evidence="2 4" id="KW-0547">Nucleotide-binding</keyword>
<dbReference type="EMBL" id="FQZU01000011">
    <property type="protein sequence ID" value="SHJ75495.1"/>
    <property type="molecule type" value="Genomic_DNA"/>
</dbReference>
<sequence>MSDNARVLVVGTTPDYVDRIRRIRPGKGLFLTDPQVRKNAAEPPPMSDEEVLCPLNLEEARKALEKHLKASRMELAGIVCYDCESLVLAAELAEELDLDFPSSRAVANCRNKFQAKSLWAAAGLPTPGFCLAESPDQALAFMAEHNPPWVVKPVDGSGSSLVFKMDSRADWAKTAAAAESFFARQGKDPQGAWPMLMEEIALGREFSADFLVVGGQARILRLTAKHGLNSGHFGITQAYELKDGLFSPKETAALEGLFAEAARAAGVKACICMVDFILNENGPWLLEMAPRPGGDCLPLLLRNAGGPDTMALAMDFAAKVPIHWKQKPLKPHVGMRIFAPHDGELERLEPGGLLTDKRVLCFEPLRRVGDSIKLPPRDYDSWILANVIYRPDAGRDVALQNRVLTSLAEIRIKRP</sequence>
<dbReference type="InterPro" id="IPR011761">
    <property type="entry name" value="ATP-grasp"/>
</dbReference>
<evidence type="ECO:0000256" key="1">
    <source>
        <dbReference type="ARBA" id="ARBA00022598"/>
    </source>
</evidence>
<name>A0A1M6LWF6_9BACT</name>
<evidence type="ECO:0000313" key="6">
    <source>
        <dbReference type="EMBL" id="SHJ75495.1"/>
    </source>
</evidence>
<dbReference type="GO" id="GO:0016874">
    <property type="term" value="F:ligase activity"/>
    <property type="evidence" value="ECO:0007669"/>
    <property type="project" value="UniProtKB-KW"/>
</dbReference>
<dbReference type="PROSITE" id="PS50975">
    <property type="entry name" value="ATP_GRASP"/>
    <property type="match status" value="1"/>
</dbReference>
<feature type="domain" description="ATP-grasp" evidence="5">
    <location>
        <begin position="116"/>
        <end position="318"/>
    </location>
</feature>